<geneLocation type="plasmid" evidence="1">
    <name>pSa1423-160k</name>
</geneLocation>
<reference evidence="1" key="1">
    <citation type="submission" date="2019-01" db="EMBL/GenBank/DDBJ databases">
        <title>Salmonella strain 1423 plasmid sequences.</title>
        <authorList>
            <person name="Chen K."/>
            <person name="Chen S."/>
        </authorList>
    </citation>
    <scope>NUCLEOTIDE SEQUENCE</scope>
    <source>
        <strain evidence="1">Sa1423</strain>
        <plasmid evidence="1">pSa1423-160k</plasmid>
    </source>
</reference>
<name>A0A482ETS1_SALSP</name>
<organism evidence="1">
    <name type="scientific">Salmonella sp</name>
    <dbReference type="NCBI Taxonomy" id="599"/>
    <lineage>
        <taxon>Bacteria</taxon>
        <taxon>Pseudomonadati</taxon>
        <taxon>Pseudomonadota</taxon>
        <taxon>Gammaproteobacteria</taxon>
        <taxon>Enterobacterales</taxon>
        <taxon>Enterobacteriaceae</taxon>
        <taxon>Salmonella</taxon>
    </lineage>
</organism>
<protein>
    <submittedName>
        <fullName evidence="1">Uncharacterized protein</fullName>
    </submittedName>
</protein>
<dbReference type="EMBL" id="MK356558">
    <property type="protein sequence ID" value="QBM91521.1"/>
    <property type="molecule type" value="Genomic_DNA"/>
</dbReference>
<evidence type="ECO:0000313" key="1">
    <source>
        <dbReference type="EMBL" id="QBM91521.1"/>
    </source>
</evidence>
<accession>A0A482ETS1</accession>
<sequence length="92" mass="10505">MRYVYEHTSRHSKRPARHKTAIKMVAEGQKKDIPIFIDLCGDSMECIGDENMEKSPDSRTTRLDDFRSQKPVNNALRRSAAEATAITEYVCS</sequence>
<gene>
    <name evidence="1" type="ORF">NNIBIDOC_00195</name>
</gene>
<keyword evidence="1" id="KW-0614">Plasmid</keyword>
<dbReference type="AlphaFoldDB" id="A0A482ETS1"/>
<proteinExistence type="predicted"/>